<reference evidence="7 8" key="1">
    <citation type="journal article" date="2016" name="J. Gen. Virol.">
        <title>Genomic characterization of a novel poxvirus from a flying fox: evidence for a new genus?</title>
        <authorList>
            <person name="O'Dea M.A."/>
            <person name="Tu S.L."/>
            <person name="Pang S."/>
            <person name="De Ridder T."/>
            <person name="Jackson B."/>
            <person name="Upton C."/>
        </authorList>
    </citation>
    <scope>NUCLEOTIDE SEQUENCE [LARGE SCALE GENOMIC DNA]</scope>
    <source>
        <strain evidence="7 8">Australia</strain>
    </source>
</reference>
<evidence type="ECO:0000313" key="8">
    <source>
        <dbReference type="Proteomes" id="UP000203626"/>
    </source>
</evidence>
<dbReference type="RefSeq" id="YP_009268735.1">
    <property type="nucleotide sequence ID" value="NC_030656.1"/>
</dbReference>
<name>A0A1B1MRA1_9POXV</name>
<dbReference type="GO" id="GO:0055036">
    <property type="term" value="C:virion membrane"/>
    <property type="evidence" value="ECO:0007669"/>
    <property type="project" value="UniProtKB-SubCell"/>
</dbReference>
<dbReference type="GeneID" id="28340347"/>
<evidence type="ECO:0000256" key="1">
    <source>
        <dbReference type="ARBA" id="ARBA00004182"/>
    </source>
</evidence>
<dbReference type="OrthoDB" id="5986at10239"/>
<organism evidence="7 8">
    <name type="scientific">Pteropox virus</name>
    <dbReference type="NCBI Taxonomy" id="1873698"/>
    <lineage>
        <taxon>Viruses</taxon>
        <taxon>Varidnaviria</taxon>
        <taxon>Bamfordvirae</taxon>
        <taxon>Nucleocytoviricota</taxon>
        <taxon>Pokkesviricetes</taxon>
        <taxon>Chitovirales</taxon>
        <taxon>Poxviridae</taxon>
        <taxon>Chordopoxvirinae</taxon>
        <taxon>Pteropopoxvirus</taxon>
        <taxon>Pteropopoxvirus pteropox</taxon>
    </lineage>
</organism>
<dbReference type="KEGG" id="vg:28340347"/>
<dbReference type="Proteomes" id="UP000203626">
    <property type="component" value="Segment"/>
</dbReference>
<proteinExistence type="predicted"/>
<keyword evidence="8" id="KW-1185">Reference proteome</keyword>
<keyword evidence="6" id="KW-0472">Membrane</keyword>
<evidence type="ECO:0000256" key="3">
    <source>
        <dbReference type="ARBA" id="ARBA00022844"/>
    </source>
</evidence>
<dbReference type="EMBL" id="KU980965">
    <property type="protein sequence ID" value="ANS71104.1"/>
    <property type="molecule type" value="Genomic_DNA"/>
</dbReference>
<accession>A0A1B1MRA1</accession>
<keyword evidence="3" id="KW-0946">Virion</keyword>
<dbReference type="InterPro" id="IPR005005">
    <property type="entry name" value="Poxvirus_F12L"/>
</dbReference>
<evidence type="ECO:0000256" key="5">
    <source>
        <dbReference type="ARBA" id="ARBA00023046"/>
    </source>
</evidence>
<dbReference type="GO" id="GO:0016032">
    <property type="term" value="P:viral process"/>
    <property type="evidence" value="ECO:0007669"/>
    <property type="project" value="InterPro"/>
</dbReference>
<gene>
    <name evidence="7" type="ORF">PTPV-Aus-020</name>
</gene>
<evidence type="ECO:0000256" key="2">
    <source>
        <dbReference type="ARBA" id="ARBA00004311"/>
    </source>
</evidence>
<dbReference type="PIRSF" id="PIRSF015793">
    <property type="entry name" value="VAC_EEV"/>
    <property type="match status" value="1"/>
</dbReference>
<evidence type="ECO:0000256" key="6">
    <source>
        <dbReference type="ARBA" id="ARBA00023136"/>
    </source>
</evidence>
<comment type="subcellular location">
    <subcellularLocation>
        <location evidence="2">Host endosome</location>
    </subcellularLocation>
    <subcellularLocation>
        <location evidence="1">Virion membrane</location>
    </subcellularLocation>
</comment>
<keyword evidence="4" id="KW-0843">Virulence</keyword>
<protein>
    <submittedName>
        <fullName evidence="7">Eev maturation protein</fullName>
    </submittedName>
</protein>
<evidence type="ECO:0000256" key="4">
    <source>
        <dbReference type="ARBA" id="ARBA00023026"/>
    </source>
</evidence>
<evidence type="ECO:0000313" key="7">
    <source>
        <dbReference type="EMBL" id="ANS71104.1"/>
    </source>
</evidence>
<keyword evidence="5" id="KW-1039">Host endosome</keyword>
<sequence length="653" mass="73281">MFNIFGKMCNSAPATQDSIKAIEHLLLVHANSAVVARTRSGKGLLITRQNLQLAKITFRHTSIDVVLTVFLDFCDDEIIDPPEAAHTMHEVDTETFYSPKPSESPLSDILFKRADTCMDLLRTIYLHWPTEGIHTFSDINYWLSTVGMYDYRLVHFRDIRKRKNSSTNLTIIDDMVIGLVGYHAIWVKNLNKYNRPELDVMKYDLSLIASKNMWTKYMRTFNSSKMYAMCTTIALNGKSVIPVNISMYPGPTFTASSPTDNIIIDFLDWLTDANSSCTNITIVGFMSNFLESILIQKEVKKSSDWTLIGDKTIMSDKGNTVTFFDVSQFALGLSFSDYCKFWGGVSSSLPADLLSFSDFQKSVDSTIDTANSASMSLYETVTQQQVLLSKILPIGNVEQFNSIENMFITNAAVLGCSEHNGLYYPVHETAKEFIADTIHTSIIKSKTPVVHKNTRRVAIKNLLNAISEYQYPLGKPTYVTVPEKEKMYIALCEVKTLSKLMIPIIEPPNGNFDAPFCVPLTSVDIATITRVGGYKIRILGALQWESSDKVIFSGLEKITSSVKQFDSKQTSEMFKKMSASVDLLLNDCVLESSPESLVMLAFAVSYCRAKVHTAIERIDNHFSAKLVDQHDFASVWIREPAETASEIVKIAFC</sequence>
<dbReference type="GO" id="GO:0044174">
    <property type="term" value="C:host cell endosome"/>
    <property type="evidence" value="ECO:0007669"/>
    <property type="project" value="UniProtKB-SubCell"/>
</dbReference>
<dbReference type="Pfam" id="PF03337">
    <property type="entry name" value="Pox_F12L"/>
    <property type="match status" value="1"/>
</dbReference>